<evidence type="ECO:0000313" key="2">
    <source>
        <dbReference type="Proteomes" id="UP001178507"/>
    </source>
</evidence>
<dbReference type="Proteomes" id="UP001178507">
    <property type="component" value="Unassembled WGS sequence"/>
</dbReference>
<protein>
    <submittedName>
        <fullName evidence="1">Uncharacterized protein</fullName>
    </submittedName>
</protein>
<dbReference type="AlphaFoldDB" id="A0AA36IAD6"/>
<accession>A0AA36IAD6</accession>
<comment type="caution">
    <text evidence="1">The sequence shown here is derived from an EMBL/GenBank/DDBJ whole genome shotgun (WGS) entry which is preliminary data.</text>
</comment>
<reference evidence="1" key="1">
    <citation type="submission" date="2023-08" db="EMBL/GenBank/DDBJ databases">
        <authorList>
            <person name="Chen Y."/>
            <person name="Shah S."/>
            <person name="Dougan E. K."/>
            <person name="Thang M."/>
            <person name="Chan C."/>
        </authorList>
    </citation>
    <scope>NUCLEOTIDE SEQUENCE</scope>
</reference>
<feature type="non-terminal residue" evidence="1">
    <location>
        <position position="1"/>
    </location>
</feature>
<proteinExistence type="predicted"/>
<organism evidence="1 2">
    <name type="scientific">Effrenium voratum</name>
    <dbReference type="NCBI Taxonomy" id="2562239"/>
    <lineage>
        <taxon>Eukaryota</taxon>
        <taxon>Sar</taxon>
        <taxon>Alveolata</taxon>
        <taxon>Dinophyceae</taxon>
        <taxon>Suessiales</taxon>
        <taxon>Symbiodiniaceae</taxon>
        <taxon>Effrenium</taxon>
    </lineage>
</organism>
<dbReference type="EMBL" id="CAUJNA010001070">
    <property type="protein sequence ID" value="CAJ1384027.1"/>
    <property type="molecule type" value="Genomic_DNA"/>
</dbReference>
<name>A0AA36IAD6_9DINO</name>
<evidence type="ECO:0000313" key="1">
    <source>
        <dbReference type="EMBL" id="CAJ1384027.1"/>
    </source>
</evidence>
<feature type="non-terminal residue" evidence="1">
    <location>
        <position position="53"/>
    </location>
</feature>
<sequence length="53" mass="5811">ADLLAGADLDAVDGDDDVQDERTLPIMEKTGAVWSTDDLEVCILRKFKDCTLI</sequence>
<gene>
    <name evidence="1" type="ORF">EVOR1521_LOCUS10975</name>
</gene>
<keyword evidence="2" id="KW-1185">Reference proteome</keyword>